<protein>
    <recommendedName>
        <fullName evidence="6">Pentatricopeptide repeat-containing protein</fullName>
    </recommendedName>
</protein>
<comment type="caution">
    <text evidence="4">The sequence shown here is derived from an EMBL/GenBank/DDBJ whole genome shotgun (WGS) entry which is preliminary data.</text>
</comment>
<dbReference type="Pfam" id="PF13041">
    <property type="entry name" value="PPR_2"/>
    <property type="match status" value="2"/>
</dbReference>
<dbReference type="Gene3D" id="1.25.40.10">
    <property type="entry name" value="Tetratricopeptide repeat domain"/>
    <property type="match status" value="5"/>
</dbReference>
<dbReference type="PROSITE" id="PS51375">
    <property type="entry name" value="PPR"/>
    <property type="match status" value="6"/>
</dbReference>
<evidence type="ECO:0000256" key="2">
    <source>
        <dbReference type="ARBA" id="ARBA00061659"/>
    </source>
</evidence>
<dbReference type="NCBIfam" id="TIGR00756">
    <property type="entry name" value="PPR"/>
    <property type="match status" value="5"/>
</dbReference>
<dbReference type="InterPro" id="IPR011990">
    <property type="entry name" value="TPR-like_helical_dom_sf"/>
</dbReference>
<dbReference type="Pfam" id="PF01535">
    <property type="entry name" value="PPR"/>
    <property type="match status" value="7"/>
</dbReference>
<sequence length="682" mass="75914">MRHWLPPRRHLSYAPPRPSHPPPSHVPSENAWLALLGSCPNVRSLARVHGWLVAHGLAHNLLCETKLASTYASLGDMGSARMVFDALQSPDLYSWRVMFRWYLEMEQYSEAVGFYRRMRRCTKGMDDLIISGVLKACAASNNLSEGEKVHCDVVKVGNPDDFVVNGLVCMYAKCGEVERSRKLFDEIPERNVVTWTSMINGYVQNDHPEKGFILFNRMRNVGTEPNEFTLRSLLAACSKLDALHQGRWIHGCIIKRCMTMNSFLVTGLLDMYAKCGKISDARGVFDELHDVDLVSWTAMIVGYAQEGCPIEALKLFSDIRWADMVPNSVTVASILSVSAQLSEPDLGKAIHGLAIKRRLEEEIEVRNALISMYTKCSMIDDASCIFGRNLHKDVVAWNAMMAGYAQNGFGYEALLLFRRMRLEGPFPDAVTFVNVLSACACLGSLWLGCACHAYVVKYGALSNVYVGTALLNLYAKTGDAESARSIFDGMMNRSKVTWCAMIGGYGVQGDSGHSLSLFREMLGEDLQPNDVAFTSILSACGHTGKVGEGQTYFDSMYRDYKILPSMKHYTSLIDLLSRAGRLEEALEFIQNMPLEADAGALGAFLHGCQLHSRMELGEVAMRRMLELHPQNASYYLLMSNLYASQGRWDDAAKIRELMKARGLNKSPGCSSVEMDFRLCSAA</sequence>
<feature type="repeat" description="PPR" evidence="3">
    <location>
        <begin position="565"/>
        <end position="595"/>
    </location>
</feature>
<dbReference type="FunFam" id="1.25.40.10:FF:000212">
    <property type="entry name" value="Pentatricopeptide repeat-containing protein At2g03380, mitochondrial"/>
    <property type="match status" value="1"/>
</dbReference>
<dbReference type="Pfam" id="PF20431">
    <property type="entry name" value="E_motif"/>
    <property type="match status" value="1"/>
</dbReference>
<dbReference type="EMBL" id="NMUH01002507">
    <property type="protein sequence ID" value="MQM00380.1"/>
    <property type="molecule type" value="Genomic_DNA"/>
</dbReference>
<feature type="repeat" description="PPR" evidence="3">
    <location>
        <begin position="631"/>
        <end position="665"/>
    </location>
</feature>
<feature type="repeat" description="PPR" evidence="3">
    <location>
        <begin position="393"/>
        <end position="427"/>
    </location>
</feature>
<feature type="repeat" description="PPR" evidence="3">
    <location>
        <begin position="191"/>
        <end position="225"/>
    </location>
</feature>
<evidence type="ECO:0000313" key="4">
    <source>
        <dbReference type="EMBL" id="MQM00380.1"/>
    </source>
</evidence>
<dbReference type="AlphaFoldDB" id="A0A843WBI5"/>
<dbReference type="InterPro" id="IPR046848">
    <property type="entry name" value="E_motif"/>
</dbReference>
<dbReference type="InterPro" id="IPR046960">
    <property type="entry name" value="PPR_At4g14850-like_plant"/>
</dbReference>
<dbReference type="PANTHER" id="PTHR47926:SF363">
    <property type="entry name" value="PENTATRICOPEPTIDE REPEAT-CONTAINING PROTEIN"/>
    <property type="match status" value="1"/>
</dbReference>
<dbReference type="PANTHER" id="PTHR47926">
    <property type="entry name" value="PENTATRICOPEPTIDE REPEAT-CONTAINING PROTEIN"/>
    <property type="match status" value="1"/>
</dbReference>
<gene>
    <name evidence="4" type="ORF">Taro_033120</name>
</gene>
<organism evidence="4 5">
    <name type="scientific">Colocasia esculenta</name>
    <name type="common">Wild taro</name>
    <name type="synonym">Arum esculentum</name>
    <dbReference type="NCBI Taxonomy" id="4460"/>
    <lineage>
        <taxon>Eukaryota</taxon>
        <taxon>Viridiplantae</taxon>
        <taxon>Streptophyta</taxon>
        <taxon>Embryophyta</taxon>
        <taxon>Tracheophyta</taxon>
        <taxon>Spermatophyta</taxon>
        <taxon>Magnoliopsida</taxon>
        <taxon>Liliopsida</taxon>
        <taxon>Araceae</taxon>
        <taxon>Aroideae</taxon>
        <taxon>Colocasieae</taxon>
        <taxon>Colocasia</taxon>
    </lineage>
</organism>
<proteinExistence type="inferred from homology"/>
<keyword evidence="5" id="KW-1185">Reference proteome</keyword>
<name>A0A843WBI5_COLES</name>
<dbReference type="FunFam" id="1.25.40.10:FF:000309">
    <property type="entry name" value="Pentatricopeptide repeat-containing protein, chloroplastic"/>
    <property type="match status" value="1"/>
</dbReference>
<dbReference type="GO" id="GO:0003723">
    <property type="term" value="F:RNA binding"/>
    <property type="evidence" value="ECO:0007669"/>
    <property type="project" value="InterPro"/>
</dbReference>
<accession>A0A843WBI5</accession>
<reference evidence="4" key="1">
    <citation type="submission" date="2017-07" db="EMBL/GenBank/DDBJ databases">
        <title>Taro Niue Genome Assembly and Annotation.</title>
        <authorList>
            <person name="Atibalentja N."/>
            <person name="Keating K."/>
            <person name="Fields C.J."/>
        </authorList>
    </citation>
    <scope>NUCLEOTIDE SEQUENCE</scope>
    <source>
        <strain evidence="4">Niue_2</strain>
        <tissue evidence="4">Leaf</tissue>
    </source>
</reference>
<dbReference type="InterPro" id="IPR002885">
    <property type="entry name" value="PPR_rpt"/>
</dbReference>
<comment type="similarity">
    <text evidence="2">Belongs to the PPR family. PCMP-E subfamily.</text>
</comment>
<dbReference type="OrthoDB" id="185373at2759"/>
<keyword evidence="1" id="KW-0677">Repeat</keyword>
<dbReference type="GO" id="GO:0009451">
    <property type="term" value="P:RNA modification"/>
    <property type="evidence" value="ECO:0007669"/>
    <property type="project" value="InterPro"/>
</dbReference>
<evidence type="ECO:0000313" key="5">
    <source>
        <dbReference type="Proteomes" id="UP000652761"/>
    </source>
</evidence>
<feature type="repeat" description="PPR" evidence="3">
    <location>
        <begin position="292"/>
        <end position="326"/>
    </location>
</feature>
<feature type="repeat" description="PPR" evidence="3">
    <location>
        <begin position="494"/>
        <end position="528"/>
    </location>
</feature>
<evidence type="ECO:0008006" key="6">
    <source>
        <dbReference type="Google" id="ProtNLM"/>
    </source>
</evidence>
<evidence type="ECO:0000256" key="3">
    <source>
        <dbReference type="PROSITE-ProRule" id="PRU00708"/>
    </source>
</evidence>
<evidence type="ECO:0000256" key="1">
    <source>
        <dbReference type="ARBA" id="ARBA00022737"/>
    </source>
</evidence>
<dbReference type="FunFam" id="1.25.40.10:FF:000344">
    <property type="entry name" value="Pentatricopeptide repeat-containing protein"/>
    <property type="match status" value="1"/>
</dbReference>
<dbReference type="FunFam" id="1.25.40.10:FF:000555">
    <property type="entry name" value="Pentatricopeptide repeat-containing protein"/>
    <property type="match status" value="1"/>
</dbReference>
<dbReference type="Proteomes" id="UP000652761">
    <property type="component" value="Unassembled WGS sequence"/>
</dbReference>
<dbReference type="SUPFAM" id="SSF48452">
    <property type="entry name" value="TPR-like"/>
    <property type="match status" value="1"/>
</dbReference>